<accession>A0ABT8NSU0</accession>
<keyword evidence="2" id="KW-1185">Reference proteome</keyword>
<organism evidence="1 2">
    <name type="scientific">Burkholderia orbicola</name>
    <dbReference type="NCBI Taxonomy" id="2978683"/>
    <lineage>
        <taxon>Bacteria</taxon>
        <taxon>Pseudomonadati</taxon>
        <taxon>Pseudomonadota</taxon>
        <taxon>Betaproteobacteria</taxon>
        <taxon>Burkholderiales</taxon>
        <taxon>Burkholderiaceae</taxon>
        <taxon>Burkholderia</taxon>
        <taxon>Burkholderia cepacia complex</taxon>
    </lineage>
</organism>
<comment type="caution">
    <text evidence="1">The sequence shown here is derived from an EMBL/GenBank/DDBJ whole genome shotgun (WGS) entry which is preliminary data.</text>
</comment>
<evidence type="ECO:0008006" key="3">
    <source>
        <dbReference type="Google" id="ProtNLM"/>
    </source>
</evidence>
<dbReference type="EMBL" id="JAUJQL010000009">
    <property type="protein sequence ID" value="MDN7524628.1"/>
    <property type="molecule type" value="Genomic_DNA"/>
</dbReference>
<gene>
    <name evidence="1" type="ORF">QZM70_16945</name>
</gene>
<proteinExistence type="predicted"/>
<name>A0ABT8NSU0_9BURK</name>
<protein>
    <recommendedName>
        <fullName evidence="3">Chromosome segregation ATPase</fullName>
    </recommendedName>
</protein>
<dbReference type="RefSeq" id="WP_124632183.1">
    <property type="nucleotide sequence ID" value="NZ_JAUJQB010000015.1"/>
</dbReference>
<evidence type="ECO:0000313" key="1">
    <source>
        <dbReference type="EMBL" id="MDN7524628.1"/>
    </source>
</evidence>
<reference evidence="1" key="1">
    <citation type="submission" date="2023-07" db="EMBL/GenBank/DDBJ databases">
        <title>A collection of bacterial strains from the Burkholderia cepacia Research Laboratory and Repository.</title>
        <authorList>
            <person name="Lipuma J."/>
            <person name="Spilker T."/>
            <person name="Caverly L."/>
        </authorList>
    </citation>
    <scope>NUCLEOTIDE SEQUENCE</scope>
    <source>
        <strain evidence="1">AU45194</strain>
    </source>
</reference>
<dbReference type="Proteomes" id="UP001172217">
    <property type="component" value="Unassembled WGS sequence"/>
</dbReference>
<evidence type="ECO:0000313" key="2">
    <source>
        <dbReference type="Proteomes" id="UP001172217"/>
    </source>
</evidence>
<sequence>MTPNAPQTATIALKEKIERLNEYNANEPDDIQEIKNILHEISDQMRGNQRLSDAIPDLVLKIDRLANGRKLSETSKRSIVSEMREKLKNIQVVNIESIAGVGNE</sequence>